<comment type="caution">
    <text evidence="1">The sequence shown here is derived from an EMBL/GenBank/DDBJ whole genome shotgun (WGS) entry which is preliminary data.</text>
</comment>
<accession>A0A9P6NN38</accession>
<evidence type="ECO:0000313" key="2">
    <source>
        <dbReference type="Proteomes" id="UP000886653"/>
    </source>
</evidence>
<sequence>MAVHSFDVTAAYLHSLMNEMLYFEPPPGVKSVARRLNRDLRALKAFQYDQSLHVCRQGDDTRTIWLHVDDGAAVTANSEWMLDEISGALVEKLMIRWSKTLDHIVGAVATRPDLTHTVNFLARISADPTEQDWEASQHVKHYLHTTGCLKLYLEPVKEDKTGLQTYVGNLVTRELSTKTPRSAWTGFGIHRLCSKTKQATLKGGSFCCKFYVKLAELNTKQQKADILTKPLGPLLFDRGRKGAGLRSAVTEVREPSRLCPLPTGSFVPNLCMVLPDPVSTGEQCGQLLVVNTGALLMTSGRGIRCREVEHRISLLTFCLKRLAYLYAITPPQPTRVEADHELWPSNISSVH</sequence>
<dbReference type="EMBL" id="MU167221">
    <property type="protein sequence ID" value="KAG0150195.1"/>
    <property type="molecule type" value="Genomic_DNA"/>
</dbReference>
<evidence type="ECO:0000313" key="1">
    <source>
        <dbReference type="EMBL" id="KAG0150195.1"/>
    </source>
</evidence>
<protein>
    <submittedName>
        <fullName evidence="1">Uncharacterized protein</fullName>
    </submittedName>
</protein>
<dbReference type="Proteomes" id="UP000886653">
    <property type="component" value="Unassembled WGS sequence"/>
</dbReference>
<keyword evidence="2" id="KW-1185">Reference proteome</keyword>
<organism evidence="1 2">
    <name type="scientific">Cronartium quercuum f. sp. fusiforme G11</name>
    <dbReference type="NCBI Taxonomy" id="708437"/>
    <lineage>
        <taxon>Eukaryota</taxon>
        <taxon>Fungi</taxon>
        <taxon>Dikarya</taxon>
        <taxon>Basidiomycota</taxon>
        <taxon>Pucciniomycotina</taxon>
        <taxon>Pucciniomycetes</taxon>
        <taxon>Pucciniales</taxon>
        <taxon>Coleosporiaceae</taxon>
        <taxon>Cronartium</taxon>
    </lineage>
</organism>
<dbReference type="OrthoDB" id="3344688at2759"/>
<dbReference type="AlphaFoldDB" id="A0A9P6NN38"/>
<name>A0A9P6NN38_9BASI</name>
<reference evidence="1" key="1">
    <citation type="submission" date="2013-11" db="EMBL/GenBank/DDBJ databases">
        <title>Genome sequence of the fusiform rust pathogen reveals effectors for host alternation and coevolution with pine.</title>
        <authorList>
            <consortium name="DOE Joint Genome Institute"/>
            <person name="Smith K."/>
            <person name="Pendleton A."/>
            <person name="Kubisiak T."/>
            <person name="Anderson C."/>
            <person name="Salamov A."/>
            <person name="Aerts A."/>
            <person name="Riley R."/>
            <person name="Clum A."/>
            <person name="Lindquist E."/>
            <person name="Ence D."/>
            <person name="Campbell M."/>
            <person name="Kronenberg Z."/>
            <person name="Feau N."/>
            <person name="Dhillon B."/>
            <person name="Hamelin R."/>
            <person name="Burleigh J."/>
            <person name="Smith J."/>
            <person name="Yandell M."/>
            <person name="Nelson C."/>
            <person name="Grigoriev I."/>
            <person name="Davis J."/>
        </authorList>
    </citation>
    <scope>NUCLEOTIDE SEQUENCE</scope>
    <source>
        <strain evidence="1">G11</strain>
    </source>
</reference>
<proteinExistence type="predicted"/>
<gene>
    <name evidence="1" type="ORF">CROQUDRAFT_88233</name>
</gene>